<dbReference type="EMBL" id="JAFKCV010000002">
    <property type="protein sequence ID" value="MBN7824696.1"/>
    <property type="molecule type" value="Genomic_DNA"/>
</dbReference>
<evidence type="ECO:0000313" key="4">
    <source>
        <dbReference type="Proteomes" id="UP000664654"/>
    </source>
</evidence>
<dbReference type="AlphaFoldDB" id="A0A939DMW6"/>
<dbReference type="PANTHER" id="PTHR12526">
    <property type="entry name" value="GLYCOSYLTRANSFERASE"/>
    <property type="match status" value="1"/>
</dbReference>
<proteinExistence type="predicted"/>
<reference evidence="3" key="1">
    <citation type="submission" date="2021-03" db="EMBL/GenBank/DDBJ databases">
        <title>novel species isolated from a fishpond in China.</title>
        <authorList>
            <person name="Lu H."/>
            <person name="Cai Z."/>
        </authorList>
    </citation>
    <scope>NUCLEOTIDE SEQUENCE</scope>
    <source>
        <strain evidence="3">JCM 30855</strain>
    </source>
</reference>
<dbReference type="CDD" id="cd03811">
    <property type="entry name" value="GT4_GT28_WabH-like"/>
    <property type="match status" value="1"/>
</dbReference>
<gene>
    <name evidence="3" type="ORF">J0A66_05585</name>
</gene>
<keyword evidence="4" id="KW-1185">Reference proteome</keyword>
<dbReference type="Gene3D" id="3.40.50.2000">
    <property type="entry name" value="Glycogen Phosphorylase B"/>
    <property type="match status" value="2"/>
</dbReference>
<feature type="domain" description="Glycosyltransferase subfamily 4-like N-terminal" evidence="2">
    <location>
        <begin position="14"/>
        <end position="174"/>
    </location>
</feature>
<protein>
    <submittedName>
        <fullName evidence="3">Glycosyltransferase</fullName>
    </submittedName>
</protein>
<accession>A0A939DMW6</accession>
<feature type="domain" description="Glycosyl transferase family 1" evidence="1">
    <location>
        <begin position="193"/>
        <end position="342"/>
    </location>
</feature>
<comment type="caution">
    <text evidence="3">The sequence shown here is derived from an EMBL/GenBank/DDBJ whole genome shotgun (WGS) entry which is preliminary data.</text>
</comment>
<organism evidence="3 4">
    <name type="scientific">Bowmanella dokdonensis</name>
    <dbReference type="NCBI Taxonomy" id="751969"/>
    <lineage>
        <taxon>Bacteria</taxon>
        <taxon>Pseudomonadati</taxon>
        <taxon>Pseudomonadota</taxon>
        <taxon>Gammaproteobacteria</taxon>
        <taxon>Alteromonadales</taxon>
        <taxon>Alteromonadaceae</taxon>
        <taxon>Bowmanella</taxon>
    </lineage>
</organism>
<evidence type="ECO:0000259" key="2">
    <source>
        <dbReference type="Pfam" id="PF13439"/>
    </source>
</evidence>
<dbReference type="Proteomes" id="UP000664654">
    <property type="component" value="Unassembled WGS sequence"/>
</dbReference>
<name>A0A939DMW6_9ALTE</name>
<dbReference type="RefSeq" id="WP_206572789.1">
    <property type="nucleotide sequence ID" value="NZ_JAFKCV010000002.1"/>
</dbReference>
<dbReference type="PANTHER" id="PTHR12526:SF630">
    <property type="entry name" value="GLYCOSYLTRANSFERASE"/>
    <property type="match status" value="1"/>
</dbReference>
<dbReference type="Pfam" id="PF00534">
    <property type="entry name" value="Glycos_transf_1"/>
    <property type="match status" value="1"/>
</dbReference>
<sequence length="371" mass="40414">MANIMIILHDLRGGGAEKMMVRLANQLALGEDQVELVLLSSGGDNLGFVSERVQVSELGIPRTLKAFMPLRRHLKHRAPDAILSVLTHVNVVAALACASLGWLSRLSVSERNTFSLDRQVNRSLLMKATYGLAPLLYRLLPRPVIAVSRGVAQDLIAHTLVRADNVTCAPNPVIAEETREAASASATHPWLREKPGKVLVAVGRLSHQKGFDLLIEAFARVCQSLDCYLIIFGEGELRAKLTKQAAILEVAERLDMPGYTANPIAEVQQADLFVLSSRFEGSPNGLVEAMSVGTPVVAFDCPHGPREILRDGTVAPLVRDGDVKALAEAIVLRLSHDPDRQTRLRLTEAVQPYRADNAALCYRQLLLGKPA</sequence>
<dbReference type="GO" id="GO:0016757">
    <property type="term" value="F:glycosyltransferase activity"/>
    <property type="evidence" value="ECO:0007669"/>
    <property type="project" value="UniProtKB-ARBA"/>
</dbReference>
<dbReference type="InterPro" id="IPR001296">
    <property type="entry name" value="Glyco_trans_1"/>
</dbReference>
<evidence type="ECO:0000313" key="3">
    <source>
        <dbReference type="EMBL" id="MBN7824696.1"/>
    </source>
</evidence>
<dbReference type="InterPro" id="IPR028098">
    <property type="entry name" value="Glyco_trans_4-like_N"/>
</dbReference>
<evidence type="ECO:0000259" key="1">
    <source>
        <dbReference type="Pfam" id="PF00534"/>
    </source>
</evidence>
<dbReference type="Pfam" id="PF13439">
    <property type="entry name" value="Glyco_transf_4"/>
    <property type="match status" value="1"/>
</dbReference>
<dbReference type="SUPFAM" id="SSF53756">
    <property type="entry name" value="UDP-Glycosyltransferase/glycogen phosphorylase"/>
    <property type="match status" value="1"/>
</dbReference>